<dbReference type="Gene3D" id="1.10.1670.10">
    <property type="entry name" value="Helix-hairpin-Helix base-excision DNA repair enzymes (C-terminal)"/>
    <property type="match status" value="1"/>
</dbReference>
<dbReference type="InterPro" id="IPR023170">
    <property type="entry name" value="HhH_base_excis_C"/>
</dbReference>
<dbReference type="RefSeq" id="WP_021731014.1">
    <property type="nucleotide sequence ID" value="NZ_AVAI01000082.1"/>
</dbReference>
<keyword evidence="7" id="KW-1185">Reference proteome</keyword>
<evidence type="ECO:0000256" key="4">
    <source>
        <dbReference type="ARBA" id="ARBA00023014"/>
    </source>
</evidence>
<evidence type="ECO:0000256" key="3">
    <source>
        <dbReference type="ARBA" id="ARBA00023004"/>
    </source>
</evidence>
<dbReference type="EMBL" id="BDOR01000024">
    <property type="protein sequence ID" value="GBF03215.1"/>
    <property type="molecule type" value="Genomic_DNA"/>
</dbReference>
<keyword evidence="2" id="KW-0479">Metal-binding</keyword>
<sequence>MKGLIMTIEMLYQQMLTAMGPRHWLEAGVAPAETPWEILWGGILVQNTNWRNVDYALANLKTATAFEPERLLALSDADLTTLVRPAGFYTRKVPTLKALAGWCEQYNFDLTVMRALPAERLRHELKLLRGIGDETADYFSMYVFHQPTIIIDTYLRRLFGWLNQPLPSNYLQAQQLVMRAWHYDLTTAWEWHALVVDFGKQVKTTADFEQSFLATQRLTLGSQGSAN</sequence>
<keyword evidence="3" id="KW-0408">Iron</keyword>
<dbReference type="CDD" id="cd00056">
    <property type="entry name" value="ENDO3c"/>
    <property type="match status" value="1"/>
</dbReference>
<dbReference type="InterPro" id="IPR003265">
    <property type="entry name" value="HhH-GPD_domain"/>
</dbReference>
<dbReference type="Gene3D" id="1.10.340.30">
    <property type="entry name" value="Hypothetical protein, domain 2"/>
    <property type="match status" value="1"/>
</dbReference>
<dbReference type="GO" id="GO:0004519">
    <property type="term" value="F:endonuclease activity"/>
    <property type="evidence" value="ECO:0007669"/>
    <property type="project" value="UniProtKB-KW"/>
</dbReference>
<keyword evidence="4" id="KW-0411">Iron-sulfur</keyword>
<dbReference type="SMART" id="SM00478">
    <property type="entry name" value="ENDO3c"/>
    <property type="match status" value="1"/>
</dbReference>
<evidence type="ECO:0000256" key="1">
    <source>
        <dbReference type="ARBA" id="ARBA00022485"/>
    </source>
</evidence>
<evidence type="ECO:0000259" key="5">
    <source>
        <dbReference type="SMART" id="SM00478"/>
    </source>
</evidence>
<protein>
    <submittedName>
        <fullName evidence="6">Endonuclease III</fullName>
    </submittedName>
</protein>
<gene>
    <name evidence="6" type="ORF">LPPLD21_02770</name>
</gene>
<dbReference type="PANTHER" id="PTHR10359:SF19">
    <property type="entry name" value="DNA REPAIR GLYCOSYLASE MJ1434-RELATED"/>
    <property type="match status" value="1"/>
</dbReference>
<dbReference type="SUPFAM" id="SSF48150">
    <property type="entry name" value="DNA-glycosylase"/>
    <property type="match status" value="1"/>
</dbReference>
<dbReference type="Proteomes" id="UP000236162">
    <property type="component" value="Unassembled WGS sequence"/>
</dbReference>
<organism evidence="6 7">
    <name type="scientific">Lactiplantibacillus paraplantarum</name>
    <dbReference type="NCBI Taxonomy" id="60520"/>
    <lineage>
        <taxon>Bacteria</taxon>
        <taxon>Bacillati</taxon>
        <taxon>Bacillota</taxon>
        <taxon>Bacilli</taxon>
        <taxon>Lactobacillales</taxon>
        <taxon>Lactobacillaceae</taxon>
        <taxon>Lactiplantibacillus</taxon>
    </lineage>
</organism>
<name>A0ABQ0NDQ6_9LACO</name>
<feature type="domain" description="HhH-GPD" evidence="5">
    <location>
        <begin position="44"/>
        <end position="201"/>
    </location>
</feature>
<dbReference type="PIRSF" id="PIRSF001435">
    <property type="entry name" value="Nth"/>
    <property type="match status" value="1"/>
</dbReference>
<dbReference type="InterPro" id="IPR011257">
    <property type="entry name" value="DNA_glycosylase"/>
</dbReference>
<keyword evidence="1" id="KW-0004">4Fe-4S</keyword>
<evidence type="ECO:0000313" key="7">
    <source>
        <dbReference type="Proteomes" id="UP000236162"/>
    </source>
</evidence>
<comment type="caution">
    <text evidence="6">The sequence shown here is derived from an EMBL/GenBank/DDBJ whole genome shotgun (WGS) entry which is preliminary data.</text>
</comment>
<evidence type="ECO:0000313" key="6">
    <source>
        <dbReference type="EMBL" id="GBF03215.1"/>
    </source>
</evidence>
<accession>A0ABQ0NDQ6</accession>
<keyword evidence="6" id="KW-0378">Hydrolase</keyword>
<proteinExistence type="predicted"/>
<evidence type="ECO:0000256" key="2">
    <source>
        <dbReference type="ARBA" id="ARBA00022723"/>
    </source>
</evidence>
<dbReference type="Pfam" id="PF00730">
    <property type="entry name" value="HhH-GPD"/>
    <property type="match status" value="1"/>
</dbReference>
<reference evidence="6 7" key="1">
    <citation type="submission" date="2017-04" db="EMBL/GenBank/DDBJ databases">
        <title>In vitro and in silico characterization of Lactobacillus paraplantarum D2-1, a starter culture for soymilk fermentation.</title>
        <authorList>
            <person name="Endo A."/>
            <person name="Sasaki F."/>
            <person name="Maeno S."/>
            <person name="Kanesaki Y."/>
            <person name="Kubota E."/>
            <person name="Torres G.A."/>
            <person name="Tomita S."/>
            <person name="Nakagawa J."/>
        </authorList>
    </citation>
    <scope>NUCLEOTIDE SEQUENCE [LARGE SCALE GENOMIC DNA]</scope>
    <source>
        <strain evidence="6 7">D2-1</strain>
    </source>
</reference>
<dbReference type="PANTHER" id="PTHR10359">
    <property type="entry name" value="A/G-SPECIFIC ADENINE GLYCOSYLASE/ENDONUCLEASE III"/>
    <property type="match status" value="1"/>
</dbReference>
<keyword evidence="6" id="KW-0540">Nuclease</keyword>
<keyword evidence="6" id="KW-0255">Endonuclease</keyword>